<dbReference type="CDD" id="cd00172">
    <property type="entry name" value="serpin"/>
    <property type="match status" value="1"/>
</dbReference>
<reference evidence="3 4" key="2">
    <citation type="submission" date="2019-07" db="EMBL/GenBank/DDBJ databases">
        <title>Seonamhaeicola sp. W255 draft genome.</title>
        <authorList>
            <person name="Zhang X.-Y."/>
            <person name="Zhang R."/>
            <person name="Zhong Y.-L."/>
            <person name="Du Z.-J."/>
        </authorList>
    </citation>
    <scope>NUCLEOTIDE SEQUENCE [LARGE SCALE GENOMIC DNA]</scope>
    <source>
        <strain evidence="3 4">W255</strain>
    </source>
</reference>
<keyword evidence="4" id="KW-1185">Reference proteome</keyword>
<protein>
    <submittedName>
        <fullName evidence="3">Serpin family protein</fullName>
    </submittedName>
</protein>
<evidence type="ECO:0000313" key="3">
    <source>
        <dbReference type="EMBL" id="TWO34499.1"/>
    </source>
</evidence>
<dbReference type="Proteomes" id="UP000295814">
    <property type="component" value="Unassembled WGS sequence"/>
</dbReference>
<dbReference type="InterPro" id="IPR042185">
    <property type="entry name" value="Serpin_sf_2"/>
</dbReference>
<gene>
    <name evidence="3" type="ORF">E1J38_001195</name>
</gene>
<dbReference type="SUPFAM" id="SSF56574">
    <property type="entry name" value="Serpins"/>
    <property type="match status" value="1"/>
</dbReference>
<dbReference type="InterPro" id="IPR036186">
    <property type="entry name" value="Serpin_sf"/>
</dbReference>
<dbReference type="Pfam" id="PF00079">
    <property type="entry name" value="Serpin"/>
    <property type="match status" value="1"/>
</dbReference>
<dbReference type="Gene3D" id="2.30.39.10">
    <property type="entry name" value="Alpha-1-antitrypsin, domain 1"/>
    <property type="match status" value="1"/>
</dbReference>
<evidence type="ECO:0000313" key="4">
    <source>
        <dbReference type="Proteomes" id="UP000295814"/>
    </source>
</evidence>
<reference evidence="3 4" key="1">
    <citation type="submission" date="2019-03" db="EMBL/GenBank/DDBJ databases">
        <authorList>
            <person name="Zhong Y.L."/>
        </authorList>
    </citation>
    <scope>NUCLEOTIDE SEQUENCE [LARGE SCALE GENOMIC DNA]</scope>
    <source>
        <strain evidence="3 4">W255</strain>
    </source>
</reference>
<dbReference type="PANTHER" id="PTHR11461:SF211">
    <property type="entry name" value="GH10112P-RELATED"/>
    <property type="match status" value="1"/>
</dbReference>
<comment type="similarity">
    <text evidence="1">Belongs to the serpin family.</text>
</comment>
<dbReference type="InterPro" id="IPR000215">
    <property type="entry name" value="Serpin_fam"/>
</dbReference>
<feature type="domain" description="Serpin" evidence="2">
    <location>
        <begin position="72"/>
        <end position="424"/>
    </location>
</feature>
<dbReference type="EMBL" id="SMZJ02000001">
    <property type="protein sequence ID" value="TWO34499.1"/>
    <property type="molecule type" value="Genomic_DNA"/>
</dbReference>
<accession>A0A562YIJ0</accession>
<dbReference type="InterPro" id="IPR042178">
    <property type="entry name" value="Serpin_sf_1"/>
</dbReference>
<dbReference type="OrthoDB" id="9764871at2"/>
<dbReference type="AlphaFoldDB" id="A0A562YIJ0"/>
<organism evidence="3 4">
    <name type="scientific">Seonamhaeicola sediminis</name>
    <dbReference type="NCBI Taxonomy" id="2528206"/>
    <lineage>
        <taxon>Bacteria</taxon>
        <taxon>Pseudomonadati</taxon>
        <taxon>Bacteroidota</taxon>
        <taxon>Flavobacteriia</taxon>
        <taxon>Flavobacteriales</taxon>
        <taxon>Flavobacteriaceae</taxon>
    </lineage>
</organism>
<evidence type="ECO:0000256" key="1">
    <source>
        <dbReference type="RuleBase" id="RU000411"/>
    </source>
</evidence>
<sequence>MDSFDELFIKTRPMKNIENYVNILQSNLFLKIKSLNLKFNYNLFFLTFIASFCCHLGAQDKVSSTSLNKYSFDLYNQSKVENENLFISPLSTYYALLMAYEGASNTTKKEFENVLYIENSEDVPNTKSVNQKQQSDSLYGFKVANALWLDKAFHVDKAYRNSVCHKYGSDVNQIEFKNTALAVSQINEWVSNNTNNRIQNILNQSDLNADTKLVISNAVYFKGEWLEAFKKSATRKNVFFTDSINQYRTDFMNKTEKLMYFENEAFQFVAKPYKQSNLSFGMILPKDFFGLEALENQLNDKLFNELLEKADTTNIWLSIPKIKLESNLKLKPVLKKMGLETMFTNEADFSGINRNDSLHFSEVIHKTQIDLNEKYTEAAAATVAVAYIRGIPKRKDVVADHPFMFFIFDNYTRTILFVGRFTKPKNGEMIEEDDFSADLLQRIINEIKPNKRTSFSYTQPLTVISDGNDLIAVDLNDIDFNDVEDMKSYKVDAIQLASKGYEGLIVITLKKGKTKKIKRKTIK</sequence>
<name>A0A562YIJ0_9FLAO</name>
<dbReference type="SMART" id="SM00093">
    <property type="entry name" value="SERPIN"/>
    <property type="match status" value="1"/>
</dbReference>
<dbReference type="PANTHER" id="PTHR11461">
    <property type="entry name" value="SERINE PROTEASE INHIBITOR, SERPIN"/>
    <property type="match status" value="1"/>
</dbReference>
<proteinExistence type="inferred from homology"/>
<dbReference type="Gene3D" id="3.30.497.10">
    <property type="entry name" value="Antithrombin, subunit I, domain 2"/>
    <property type="match status" value="1"/>
</dbReference>
<dbReference type="GO" id="GO:0004867">
    <property type="term" value="F:serine-type endopeptidase inhibitor activity"/>
    <property type="evidence" value="ECO:0007669"/>
    <property type="project" value="InterPro"/>
</dbReference>
<dbReference type="InterPro" id="IPR023796">
    <property type="entry name" value="Serpin_dom"/>
</dbReference>
<comment type="caution">
    <text evidence="3">The sequence shown here is derived from an EMBL/GenBank/DDBJ whole genome shotgun (WGS) entry which is preliminary data.</text>
</comment>
<dbReference type="InterPro" id="IPR023795">
    <property type="entry name" value="Serpin_CS"/>
</dbReference>
<dbReference type="GO" id="GO:0005615">
    <property type="term" value="C:extracellular space"/>
    <property type="evidence" value="ECO:0007669"/>
    <property type="project" value="InterPro"/>
</dbReference>
<evidence type="ECO:0000259" key="2">
    <source>
        <dbReference type="SMART" id="SM00093"/>
    </source>
</evidence>
<dbReference type="PROSITE" id="PS00284">
    <property type="entry name" value="SERPIN"/>
    <property type="match status" value="1"/>
</dbReference>